<reference evidence="2 3" key="1">
    <citation type="submission" date="2024-06" db="EMBL/GenBank/DDBJ databases">
        <authorList>
            <person name="Li Z."/>
            <person name="Jiang Y."/>
        </authorList>
    </citation>
    <scope>NUCLEOTIDE SEQUENCE [LARGE SCALE GENOMIC DNA]</scope>
    <source>
        <strain evidence="2 3">HSW-8</strain>
    </source>
</reference>
<proteinExistence type="predicted"/>
<keyword evidence="3" id="KW-1185">Reference proteome</keyword>
<dbReference type="Proteomes" id="UP001465331">
    <property type="component" value="Unassembled WGS sequence"/>
</dbReference>
<evidence type="ECO:0000256" key="1">
    <source>
        <dbReference type="SAM" id="SignalP"/>
    </source>
</evidence>
<dbReference type="EMBL" id="JBEPIJ010000011">
    <property type="protein sequence ID" value="MES0874429.1"/>
    <property type="molecule type" value="Genomic_DNA"/>
</dbReference>
<evidence type="ECO:0008006" key="4">
    <source>
        <dbReference type="Google" id="ProtNLM"/>
    </source>
</evidence>
<organism evidence="2 3">
    <name type="scientific">Sinimarinibacterium thermocellulolyticum</name>
    <dbReference type="NCBI Taxonomy" id="3170016"/>
    <lineage>
        <taxon>Bacteria</taxon>
        <taxon>Pseudomonadati</taxon>
        <taxon>Pseudomonadota</taxon>
        <taxon>Gammaproteobacteria</taxon>
        <taxon>Nevskiales</taxon>
        <taxon>Nevskiaceae</taxon>
        <taxon>Sinimarinibacterium</taxon>
    </lineage>
</organism>
<keyword evidence="1" id="KW-0732">Signal</keyword>
<sequence>MTLRTPLALILAILAGCAAAPRGPELPSSPYPPSACEADTAKHARLLTLPPTPADPSAAGDPGALAQTLPIDRKLSRVGRWQHRSDGWSSLTVSLESSGARSLALHLSGLMLPPDTQIWFCTPDGRERLGPYRDAAGGELWTPPLRGDRALLQIWVPTSAHKALGGRLAEAQGGYR</sequence>
<name>A0ABV2AB86_9GAMM</name>
<dbReference type="PROSITE" id="PS51257">
    <property type="entry name" value="PROKAR_LIPOPROTEIN"/>
    <property type="match status" value="1"/>
</dbReference>
<protein>
    <recommendedName>
        <fullName evidence="4">Lipoprotein</fullName>
    </recommendedName>
</protein>
<evidence type="ECO:0000313" key="3">
    <source>
        <dbReference type="Proteomes" id="UP001465331"/>
    </source>
</evidence>
<accession>A0ABV2AB86</accession>
<comment type="caution">
    <text evidence="2">The sequence shown here is derived from an EMBL/GenBank/DDBJ whole genome shotgun (WGS) entry which is preliminary data.</text>
</comment>
<feature type="signal peptide" evidence="1">
    <location>
        <begin position="1"/>
        <end position="20"/>
    </location>
</feature>
<feature type="chain" id="PRO_5046396389" description="Lipoprotein" evidence="1">
    <location>
        <begin position="21"/>
        <end position="176"/>
    </location>
</feature>
<evidence type="ECO:0000313" key="2">
    <source>
        <dbReference type="EMBL" id="MES0874429.1"/>
    </source>
</evidence>
<dbReference type="RefSeq" id="WP_352889609.1">
    <property type="nucleotide sequence ID" value="NZ_JBEPIJ010000011.1"/>
</dbReference>
<gene>
    <name evidence="2" type="ORF">ABSH63_10500</name>
</gene>